<dbReference type="SUPFAM" id="SSF46785">
    <property type="entry name" value="Winged helix' DNA-binding domain"/>
    <property type="match status" value="1"/>
</dbReference>
<keyword evidence="7" id="KW-1185">Reference proteome</keyword>
<feature type="compositionally biased region" description="Polar residues" evidence="4">
    <location>
        <begin position="1429"/>
        <end position="1447"/>
    </location>
</feature>
<feature type="compositionally biased region" description="Low complexity" evidence="4">
    <location>
        <begin position="1489"/>
        <end position="1500"/>
    </location>
</feature>
<feature type="compositionally biased region" description="Low complexity" evidence="4">
    <location>
        <begin position="1368"/>
        <end position="1397"/>
    </location>
</feature>
<feature type="compositionally biased region" description="Pro residues" evidence="4">
    <location>
        <begin position="1256"/>
        <end position="1269"/>
    </location>
</feature>
<evidence type="ECO:0000256" key="3">
    <source>
        <dbReference type="PROSITE-ProRule" id="PRU00089"/>
    </source>
</evidence>
<feature type="region of interest" description="Disordered" evidence="4">
    <location>
        <begin position="343"/>
        <end position="383"/>
    </location>
</feature>
<feature type="compositionally biased region" description="Low complexity" evidence="4">
    <location>
        <begin position="1412"/>
        <end position="1428"/>
    </location>
</feature>
<evidence type="ECO:0000256" key="1">
    <source>
        <dbReference type="ARBA" id="ARBA00023125"/>
    </source>
</evidence>
<feature type="compositionally biased region" description="Low complexity" evidence="4">
    <location>
        <begin position="1196"/>
        <end position="1216"/>
    </location>
</feature>
<feature type="compositionally biased region" description="Basic and acidic residues" evidence="4">
    <location>
        <begin position="696"/>
        <end position="706"/>
    </location>
</feature>
<feature type="compositionally biased region" description="Pro residues" evidence="4">
    <location>
        <begin position="196"/>
        <end position="208"/>
    </location>
</feature>
<feature type="region of interest" description="Disordered" evidence="4">
    <location>
        <begin position="833"/>
        <end position="981"/>
    </location>
</feature>
<feature type="compositionally biased region" description="Pro residues" evidence="4">
    <location>
        <begin position="97"/>
        <end position="109"/>
    </location>
</feature>
<dbReference type="InterPro" id="IPR000253">
    <property type="entry name" value="FHA_dom"/>
</dbReference>
<feature type="compositionally biased region" description="Low complexity" evidence="4">
    <location>
        <begin position="1793"/>
        <end position="1814"/>
    </location>
</feature>
<sequence>MTSSAPSGAASAQPQSQSQPQPQIQQQQEQQQEQKQQPPSPPPPPQPEPQPAPPPPPDTPSQSQPQQQSSLLQPQPQLLDAPALALANGIGYTLNSPPRPAISPLTDPVPDPRTREPSVQPLESELETNNAADQPKTNGNAHSSTTNTDLKGGGDTPQATRVGATAGAAAAGGPTMAGNFSNSTSHLPGLAMDKTPIPPFNSHAPPPADGMADMDFPSSTMDILQSQSGHILMSFLQSLSATNQQQQLQQIPPLPPNTVRPSQVSLAQMQLDQANAPHLSHTTVHGTIQPPVAAAASLESFARLEFADGVFQMTTYALIIGRDQRAWRIAKNEERRAEQYQQLKEAEEGGMLGPESDDDQDEDGRPSDNRAPKKRKMNGGVSIPVDSFGEADISSIPGVTIVGDEKGPVSNRQYVSHTPGAAAVNLSALRPSPHHTPFLGIHSPGPNIAAKTKAISREHMKIQFNSQAGVFEAIPLHKNGFFCEDVHYSHNKVVLKSGDRLQVKDVEFVFIINGVAEGKTGAEEYEPEETPARRYSEGGKEMSFDFESIHEVDRRSTSPEDNGVPMSVDPDRDDSQSELSEPPDEDILLMPDAPHHVMETVEKEEVEEDDESDRRSQSQSVKPEPRPEFPDMSSVPLMDPPKKRGPGRPPKNGIMSKREERLRKKQAMELAKKNQPPQPPGEPPVKRKVGRPRKHPLPEDAPDRPEKRKYKPRKKNGEEGDVSDAEKTIKEKRREKPKTPPLELRREDYTEEQLQKPNKNYGVLIDEVLSAAPDGLTLKQIYKRIQLKYPFYYFNVDTKGWESSVRHNLIGNDAFKKNEETHLWSRVPGIDIDAGKKRKAPSPDHASSLHNFGQHYAPQPMPPHPGMYHGDNGVQQSYHPGTMGQRPSYVTTGQPGVSQHPPQHPPTPQPGVPPQQPPRSTYQAAAQTSPPAQAQVYGTPSTAARQVSGTPAATYSSPYVPRPPMPTVTAQSGATPHSMARQHSIPVNGPSQINGVPRVNPPPATAHTGVPVAGGARPAQQATPTTNTTSPVQLSPVIAPELISWLESFKVTVEKLEYIQKTSKFPQILAMSVINRGLKLTAKSMIPDEESLELVVLRVFEERIQGTSHKSLDPDLLQTLLTFKATMVSTLEAKLDSQKAECLVLSAIDQVLGLADKTITRGTESEMREFNNAEKVLIPAIKLKVAEWQRKQVAATTPAPVHATATPGAPPANHHTMAPATAPGTAQRVATPSATQRVNPQGGNPSAVPRTITPAAPAPAPAPLLPRAPPTSGHPIAPSTVNHTNAAMGARPVNAAAPGPAQPGPHMGVHAGTATGVTAPVSRSPPVTHGVSTAAPTSTPRSNLAASVPTSSMGQQTYSGAPTGSVNASVSKAPPSTAAPAAPFTAPTSVPPVSSTVRQMSYVPTGPPGLTAPPTASSGASAGYARPANASTMPASTSGQGAMTSAVPQAVPSPRPSSLATYQTGGPAITPASTPRPASGVYNPPASSPAPSSHKSMPSALPTTASGAVSSNVSGLAATHLPPSSAPKYNPPNHATSATPAAAIPRAPLPAAASVSAPSTGQPSMPAPASVPALPTGVASQAAQPLSQPAGPAPAISGSAPAASIPSFAPAASAPATHAAAQPAAARAPATSAPVAHSISQPVAQAVARPVTHSAVQPVAQPVTSGQASTAAHPVAQSVPRPVSSPAAPATPAAAAVGAAHVASAPAVPPPVAQAAPHSALSSVPQSLPRAVPQSLSHVAHQAAHQAPHSTARPAPQPVPQPVPQSVSQSVPQSVPRPSTSTPGPTAQPSPVAPAVSVPRVPVPPAAQSVAPAPARTPIPAAPAASSAATNPAVPVQPQHQAAGQTLAQQQRSPTQASAPATTNITSTAPPPPSTQAPPPPPPAEASPPAPPPPPSTQAAPPPPPPPPSMEAPPPPPPPPPPAEAPPPPPATPPMPSSATGAS</sequence>
<feature type="compositionally biased region" description="Low complexity" evidence="4">
    <location>
        <begin position="1734"/>
        <end position="1754"/>
    </location>
</feature>
<protein>
    <recommendedName>
        <fullName evidence="5">Fork-head domain-containing protein</fullName>
    </recommendedName>
</protein>
<dbReference type="PANTHER" id="PTHR21712">
    <property type="entry name" value="PRE-RRNA-PROCESSING PROTEIN FHL1"/>
    <property type="match status" value="1"/>
</dbReference>
<evidence type="ECO:0000259" key="5">
    <source>
        <dbReference type="PROSITE" id="PS50039"/>
    </source>
</evidence>
<dbReference type="PROSITE" id="PS50039">
    <property type="entry name" value="FORK_HEAD_3"/>
    <property type="match status" value="1"/>
</dbReference>
<evidence type="ECO:0000256" key="2">
    <source>
        <dbReference type="ARBA" id="ARBA00023242"/>
    </source>
</evidence>
<feature type="compositionally biased region" description="Polar residues" evidence="4">
    <location>
        <begin position="127"/>
        <end position="149"/>
    </location>
</feature>
<comment type="caution">
    <text evidence="6">The sequence shown here is derived from an EMBL/GenBank/DDBJ whole genome shotgun (WGS) entry which is preliminary data.</text>
</comment>
<feature type="compositionally biased region" description="Low complexity" evidence="4">
    <location>
        <begin position="1764"/>
        <end position="1785"/>
    </location>
</feature>
<feature type="compositionally biased region" description="Polar residues" evidence="4">
    <location>
        <begin position="1501"/>
        <end position="1514"/>
    </location>
</feature>
<dbReference type="GO" id="GO:0003700">
    <property type="term" value="F:DNA-binding transcription factor activity"/>
    <property type="evidence" value="ECO:0007669"/>
    <property type="project" value="InterPro"/>
</dbReference>
<feature type="compositionally biased region" description="Pro residues" evidence="4">
    <location>
        <begin position="902"/>
        <end position="917"/>
    </location>
</feature>
<feature type="compositionally biased region" description="Low complexity" evidence="4">
    <location>
        <begin position="1"/>
        <end position="37"/>
    </location>
</feature>
<evidence type="ECO:0000256" key="4">
    <source>
        <dbReference type="SAM" id="MobiDB-lite"/>
    </source>
</evidence>
<feature type="compositionally biased region" description="Polar residues" evidence="4">
    <location>
        <begin position="1330"/>
        <end position="1367"/>
    </location>
</feature>
<feature type="region of interest" description="Disordered" evidence="4">
    <location>
        <begin position="1552"/>
        <end position="1601"/>
    </location>
</feature>
<name>A0AAN6P2L2_9PEZI</name>
<dbReference type="GO" id="GO:0043565">
    <property type="term" value="F:sequence-specific DNA binding"/>
    <property type="evidence" value="ECO:0007669"/>
    <property type="project" value="InterPro"/>
</dbReference>
<dbReference type="Proteomes" id="UP001303222">
    <property type="component" value="Unassembled WGS sequence"/>
</dbReference>
<dbReference type="EMBL" id="MU859077">
    <property type="protein sequence ID" value="KAK3955349.1"/>
    <property type="molecule type" value="Genomic_DNA"/>
</dbReference>
<dbReference type="Pfam" id="PF00250">
    <property type="entry name" value="Forkhead"/>
    <property type="match status" value="1"/>
</dbReference>
<dbReference type="Gene3D" id="2.60.200.20">
    <property type="match status" value="1"/>
</dbReference>
<dbReference type="GO" id="GO:0060962">
    <property type="term" value="P:regulation of ribosomal protein gene transcription by RNA polymerase II"/>
    <property type="evidence" value="ECO:0007669"/>
    <property type="project" value="InterPro"/>
</dbReference>
<dbReference type="GO" id="GO:0005634">
    <property type="term" value="C:nucleus"/>
    <property type="evidence" value="ECO:0007669"/>
    <property type="project" value="UniProtKB-SubCell"/>
</dbReference>
<keyword evidence="2 3" id="KW-0539">Nucleus</keyword>
<feature type="compositionally biased region" description="Basic and acidic residues" evidence="4">
    <location>
        <begin position="724"/>
        <end position="742"/>
    </location>
</feature>
<feature type="compositionally biased region" description="Low complexity" evidence="4">
    <location>
        <begin position="1822"/>
        <end position="1834"/>
    </location>
</feature>
<feature type="region of interest" description="Disordered" evidence="4">
    <location>
        <begin position="177"/>
        <end position="209"/>
    </location>
</feature>
<proteinExistence type="predicted"/>
<feature type="region of interest" description="Disordered" evidence="4">
    <location>
        <begin position="1"/>
        <end position="160"/>
    </location>
</feature>
<dbReference type="Pfam" id="PF00498">
    <property type="entry name" value="FHA"/>
    <property type="match status" value="1"/>
</dbReference>
<feature type="compositionally biased region" description="Low complexity" evidence="4">
    <location>
        <begin position="60"/>
        <end position="87"/>
    </location>
</feature>
<reference evidence="6" key="2">
    <citation type="submission" date="2023-06" db="EMBL/GenBank/DDBJ databases">
        <authorList>
            <consortium name="Lawrence Berkeley National Laboratory"/>
            <person name="Mondo S.J."/>
            <person name="Hensen N."/>
            <person name="Bonometti L."/>
            <person name="Westerberg I."/>
            <person name="Brannstrom I.O."/>
            <person name="Guillou S."/>
            <person name="Cros-Aarteil S."/>
            <person name="Calhoun S."/>
            <person name="Haridas S."/>
            <person name="Kuo A."/>
            <person name="Pangilinan J."/>
            <person name="Riley R."/>
            <person name="Labutti K."/>
            <person name="Andreopoulos B."/>
            <person name="Lipzen A."/>
            <person name="Chen C."/>
            <person name="Yanf M."/>
            <person name="Daum C."/>
            <person name="Ng V."/>
            <person name="Clum A."/>
            <person name="Steindorff A."/>
            <person name="Ohm R."/>
            <person name="Martin F."/>
            <person name="Silar P."/>
            <person name="Natvig D."/>
            <person name="Lalanne C."/>
            <person name="Gautier V."/>
            <person name="Ament-Velasquez S.L."/>
            <person name="Kruys A."/>
            <person name="Hutchinson M.I."/>
            <person name="Powell A.J."/>
            <person name="Barry K."/>
            <person name="Miller A.N."/>
            <person name="Grigoriev I.V."/>
            <person name="Debuchy R."/>
            <person name="Gladieux P."/>
            <person name="Thoren M.H."/>
            <person name="Johannesson H."/>
        </authorList>
    </citation>
    <scope>NUCLEOTIDE SEQUENCE</scope>
    <source>
        <strain evidence="6">CBS 626.80</strain>
    </source>
</reference>
<feature type="compositionally biased region" description="Low complexity" evidence="4">
    <location>
        <begin position="1857"/>
        <end position="1868"/>
    </location>
</feature>
<feature type="compositionally biased region" description="Basic and acidic residues" evidence="4">
    <location>
        <begin position="549"/>
        <end position="558"/>
    </location>
</feature>
<feature type="region of interest" description="Disordered" evidence="4">
    <location>
        <begin position="1659"/>
        <end position="1689"/>
    </location>
</feature>
<feature type="compositionally biased region" description="Low complexity" evidence="4">
    <location>
        <begin position="1579"/>
        <end position="1601"/>
    </location>
</feature>
<feature type="compositionally biased region" description="Basic residues" evidence="4">
    <location>
        <begin position="686"/>
        <end position="695"/>
    </location>
</feature>
<feature type="compositionally biased region" description="Polar residues" evidence="4">
    <location>
        <begin position="1228"/>
        <end position="1244"/>
    </location>
</feature>
<feature type="compositionally biased region" description="Polar residues" evidence="4">
    <location>
        <begin position="888"/>
        <end position="897"/>
    </location>
</feature>
<feature type="compositionally biased region" description="Low complexity" evidence="4">
    <location>
        <begin position="923"/>
        <end position="935"/>
    </location>
</feature>
<feature type="compositionally biased region" description="Pro residues" evidence="4">
    <location>
        <begin position="38"/>
        <end position="59"/>
    </location>
</feature>
<organism evidence="6 7">
    <name type="scientific">Pseudoneurospora amorphoporcata</name>
    <dbReference type="NCBI Taxonomy" id="241081"/>
    <lineage>
        <taxon>Eukaryota</taxon>
        <taxon>Fungi</taxon>
        <taxon>Dikarya</taxon>
        <taxon>Ascomycota</taxon>
        <taxon>Pezizomycotina</taxon>
        <taxon>Sordariomycetes</taxon>
        <taxon>Sordariomycetidae</taxon>
        <taxon>Sordariales</taxon>
        <taxon>Sordariaceae</taxon>
        <taxon>Pseudoneurospora</taxon>
    </lineage>
</organism>
<dbReference type="InterPro" id="IPR036390">
    <property type="entry name" value="WH_DNA-bd_sf"/>
</dbReference>
<dbReference type="SMART" id="SM00339">
    <property type="entry name" value="FH"/>
    <property type="match status" value="1"/>
</dbReference>
<dbReference type="InterPro" id="IPR008984">
    <property type="entry name" value="SMAD_FHA_dom_sf"/>
</dbReference>
<feature type="region of interest" description="Disordered" evidence="4">
    <location>
        <begin position="549"/>
        <end position="742"/>
    </location>
</feature>
<feature type="compositionally biased region" description="Basic and acidic residues" evidence="4">
    <location>
        <begin position="656"/>
        <end position="672"/>
    </location>
</feature>
<feature type="compositionally biased region" description="Pro residues" evidence="4">
    <location>
        <begin position="1869"/>
        <end position="1936"/>
    </location>
</feature>
<dbReference type="PANTHER" id="PTHR21712:SF29">
    <property type="entry name" value="PRE-RRNA-PROCESSING PROTEIN FHL1"/>
    <property type="match status" value="1"/>
</dbReference>
<feature type="compositionally biased region" description="Polar residues" evidence="4">
    <location>
        <begin position="1838"/>
        <end position="1856"/>
    </location>
</feature>
<gene>
    <name evidence="6" type="ORF">QBC32DRAFT_205437</name>
</gene>
<reference evidence="6" key="1">
    <citation type="journal article" date="2023" name="Mol. Phylogenet. Evol.">
        <title>Genome-scale phylogeny and comparative genomics of the fungal order Sordariales.</title>
        <authorList>
            <person name="Hensen N."/>
            <person name="Bonometti L."/>
            <person name="Westerberg I."/>
            <person name="Brannstrom I.O."/>
            <person name="Guillou S."/>
            <person name="Cros-Aarteil S."/>
            <person name="Calhoun S."/>
            <person name="Haridas S."/>
            <person name="Kuo A."/>
            <person name="Mondo S."/>
            <person name="Pangilinan J."/>
            <person name="Riley R."/>
            <person name="LaButti K."/>
            <person name="Andreopoulos B."/>
            <person name="Lipzen A."/>
            <person name="Chen C."/>
            <person name="Yan M."/>
            <person name="Daum C."/>
            <person name="Ng V."/>
            <person name="Clum A."/>
            <person name="Steindorff A."/>
            <person name="Ohm R.A."/>
            <person name="Martin F."/>
            <person name="Silar P."/>
            <person name="Natvig D.O."/>
            <person name="Lalanne C."/>
            <person name="Gautier V."/>
            <person name="Ament-Velasquez S.L."/>
            <person name="Kruys A."/>
            <person name="Hutchinson M.I."/>
            <person name="Powell A.J."/>
            <person name="Barry K."/>
            <person name="Miller A.N."/>
            <person name="Grigoriev I.V."/>
            <person name="Debuchy R."/>
            <person name="Gladieux P."/>
            <person name="Hiltunen Thoren M."/>
            <person name="Johannesson H."/>
        </authorList>
    </citation>
    <scope>NUCLEOTIDE SEQUENCE</scope>
    <source>
        <strain evidence="6">CBS 626.80</strain>
    </source>
</reference>
<accession>A0AAN6P2L2</accession>
<dbReference type="Gene3D" id="1.10.10.10">
    <property type="entry name" value="Winged helix-like DNA-binding domain superfamily/Winged helix DNA-binding domain"/>
    <property type="match status" value="1"/>
</dbReference>
<comment type="subcellular location">
    <subcellularLocation>
        <location evidence="3">Nucleus</location>
    </subcellularLocation>
</comment>
<dbReference type="InterPro" id="IPR045178">
    <property type="entry name" value="Fhl1/FHA1"/>
</dbReference>
<dbReference type="PRINTS" id="PR00053">
    <property type="entry name" value="FORKHEAD"/>
</dbReference>
<feature type="compositionally biased region" description="Low complexity" evidence="4">
    <location>
        <begin position="1674"/>
        <end position="1689"/>
    </location>
</feature>
<feature type="region of interest" description="Disordered" evidence="4">
    <location>
        <begin position="1196"/>
        <end position="1539"/>
    </location>
</feature>
<feature type="domain" description="Fork-head" evidence="5">
    <location>
        <begin position="756"/>
        <end position="829"/>
    </location>
</feature>
<evidence type="ECO:0000313" key="6">
    <source>
        <dbReference type="EMBL" id="KAK3955349.1"/>
    </source>
</evidence>
<dbReference type="InterPro" id="IPR036388">
    <property type="entry name" value="WH-like_DNA-bd_sf"/>
</dbReference>
<evidence type="ECO:0000313" key="7">
    <source>
        <dbReference type="Proteomes" id="UP001303222"/>
    </source>
</evidence>
<feature type="DNA-binding region" description="Fork-head" evidence="3">
    <location>
        <begin position="756"/>
        <end position="829"/>
    </location>
</feature>
<feature type="compositionally biased region" description="Polar residues" evidence="4">
    <location>
        <begin position="936"/>
        <end position="957"/>
    </location>
</feature>
<keyword evidence="1 3" id="KW-0238">DNA-binding</keyword>
<feature type="region of interest" description="Disordered" evidence="4">
    <location>
        <begin position="1709"/>
        <end position="1943"/>
    </location>
</feature>
<feature type="compositionally biased region" description="Basic and acidic residues" evidence="4">
    <location>
        <begin position="593"/>
        <end position="603"/>
    </location>
</feature>
<dbReference type="SUPFAM" id="SSF49879">
    <property type="entry name" value="SMAD/FHA domain"/>
    <property type="match status" value="1"/>
</dbReference>
<dbReference type="InterPro" id="IPR001766">
    <property type="entry name" value="Fork_head_dom"/>
</dbReference>